<protein>
    <submittedName>
        <fullName evidence="2">Expressed protein</fullName>
    </submittedName>
</protein>
<evidence type="ECO:0000313" key="2">
    <source>
        <dbReference type="EMBL" id="CAH7687093.1"/>
    </source>
</evidence>
<dbReference type="AlphaFoldDB" id="A0AAV0BL83"/>
<feature type="compositionally biased region" description="Polar residues" evidence="1">
    <location>
        <begin position="212"/>
        <end position="224"/>
    </location>
</feature>
<feature type="compositionally biased region" description="Polar residues" evidence="1">
    <location>
        <begin position="128"/>
        <end position="153"/>
    </location>
</feature>
<feature type="region of interest" description="Disordered" evidence="1">
    <location>
        <begin position="128"/>
        <end position="232"/>
    </location>
</feature>
<accession>A0AAV0BL83</accession>
<sequence length="296" mass="33756">MGTNEFCYSQRQSYHLSIKIIHPRQTIILSKSLSEGETKREIEMYPRRDNHETRNRSNSTRSVSELTARLGRSSSRAGQWVGNQFRRGEGYDGNGGEELWGTSYERHADQYHREEVPNSNFYSTTRMASRQDAQIGSAPRTQHAQPSFSQRFFGSTGRRRDTARPGIPESFFPNIANSRSGRDLYGPLDNNSPYNSSTLKDNHGGKIGGGYYNQSSSAYPSNGPHSGRRLGSRQVDNALWPGEQSRYQEDYHYHSSGTQQLSSNIYGEPDHHSPSYYSGRDQSYRFRSLRDNSSRR</sequence>
<feature type="compositionally biased region" description="Polar residues" evidence="1">
    <location>
        <begin position="189"/>
        <end position="199"/>
    </location>
</feature>
<feature type="compositionally biased region" description="Basic and acidic residues" evidence="1">
    <location>
        <begin position="35"/>
        <end position="55"/>
    </location>
</feature>
<feature type="compositionally biased region" description="Basic and acidic residues" evidence="1">
    <location>
        <begin position="282"/>
        <end position="296"/>
    </location>
</feature>
<evidence type="ECO:0000313" key="3">
    <source>
        <dbReference type="Proteomes" id="UP001153365"/>
    </source>
</evidence>
<organism evidence="2 3">
    <name type="scientific">Phakopsora pachyrhizi</name>
    <name type="common">Asian soybean rust disease fungus</name>
    <dbReference type="NCBI Taxonomy" id="170000"/>
    <lineage>
        <taxon>Eukaryota</taxon>
        <taxon>Fungi</taxon>
        <taxon>Dikarya</taxon>
        <taxon>Basidiomycota</taxon>
        <taxon>Pucciniomycotina</taxon>
        <taxon>Pucciniomycetes</taxon>
        <taxon>Pucciniales</taxon>
        <taxon>Phakopsoraceae</taxon>
        <taxon>Phakopsora</taxon>
    </lineage>
</organism>
<name>A0AAV0BL83_PHAPC</name>
<proteinExistence type="predicted"/>
<feature type="compositionally biased region" description="Polar residues" evidence="1">
    <location>
        <begin position="255"/>
        <end position="265"/>
    </location>
</feature>
<reference evidence="2" key="1">
    <citation type="submission" date="2022-06" db="EMBL/GenBank/DDBJ databases">
        <authorList>
            <consortium name="SYNGENTA / RWTH Aachen University"/>
        </authorList>
    </citation>
    <scope>NUCLEOTIDE SEQUENCE</scope>
</reference>
<feature type="region of interest" description="Disordered" evidence="1">
    <location>
        <begin position="254"/>
        <end position="296"/>
    </location>
</feature>
<gene>
    <name evidence="2" type="ORF">PPACK8108_LOCUS21830</name>
</gene>
<dbReference type="Proteomes" id="UP001153365">
    <property type="component" value="Unassembled WGS sequence"/>
</dbReference>
<keyword evidence="3" id="KW-1185">Reference proteome</keyword>
<comment type="caution">
    <text evidence="2">The sequence shown here is derived from an EMBL/GenBank/DDBJ whole genome shotgun (WGS) entry which is preliminary data.</text>
</comment>
<evidence type="ECO:0000256" key="1">
    <source>
        <dbReference type="SAM" id="MobiDB-lite"/>
    </source>
</evidence>
<feature type="region of interest" description="Disordered" evidence="1">
    <location>
        <begin position="35"/>
        <end position="77"/>
    </location>
</feature>
<dbReference type="EMBL" id="CALTRL010005833">
    <property type="protein sequence ID" value="CAH7687093.1"/>
    <property type="molecule type" value="Genomic_DNA"/>
</dbReference>